<dbReference type="EMBL" id="BT095685">
    <property type="protein sequence ID" value="ACU19927.1"/>
    <property type="molecule type" value="mRNA"/>
</dbReference>
<reference evidence="1" key="1">
    <citation type="submission" date="2009-08" db="EMBL/GenBank/DDBJ databases">
        <authorList>
            <person name="Cheung F."/>
            <person name="Xiao Y."/>
            <person name="Chan A."/>
            <person name="Moskal W."/>
            <person name="Town C.D."/>
        </authorList>
    </citation>
    <scope>NUCLEOTIDE SEQUENCE</scope>
</reference>
<accession>C6TDM5</accession>
<evidence type="ECO:0000313" key="1">
    <source>
        <dbReference type="EMBL" id="ACU19927.1"/>
    </source>
</evidence>
<dbReference type="AlphaFoldDB" id="C6TDM5"/>
<proteinExistence type="evidence at transcript level"/>
<sequence length="56" mass="6401">MIFFISSASYSLGSISFVHKLQLHASLIQFPCLLSENQINISYTHIVKYHEKTNNS</sequence>
<protein>
    <submittedName>
        <fullName evidence="1">Uncharacterized protein</fullName>
    </submittedName>
</protein>
<organism evidence="1">
    <name type="scientific">Glycine max</name>
    <name type="common">Soybean</name>
    <name type="synonym">Glycine hispida</name>
    <dbReference type="NCBI Taxonomy" id="3847"/>
    <lineage>
        <taxon>Eukaryota</taxon>
        <taxon>Viridiplantae</taxon>
        <taxon>Streptophyta</taxon>
        <taxon>Embryophyta</taxon>
        <taxon>Tracheophyta</taxon>
        <taxon>Spermatophyta</taxon>
        <taxon>Magnoliopsida</taxon>
        <taxon>eudicotyledons</taxon>
        <taxon>Gunneridae</taxon>
        <taxon>Pentapetalae</taxon>
        <taxon>rosids</taxon>
        <taxon>fabids</taxon>
        <taxon>Fabales</taxon>
        <taxon>Fabaceae</taxon>
        <taxon>Papilionoideae</taxon>
        <taxon>50 kb inversion clade</taxon>
        <taxon>NPAAA clade</taxon>
        <taxon>indigoferoid/millettioid clade</taxon>
        <taxon>Phaseoleae</taxon>
        <taxon>Glycine</taxon>
        <taxon>Glycine subgen. Soja</taxon>
    </lineage>
</organism>
<name>C6TDM5_SOYBN</name>